<dbReference type="PANTHER" id="PTHR43333:SF1">
    <property type="entry name" value="D-ISOMER SPECIFIC 2-HYDROXYACID DEHYDROGENASE NAD-BINDING DOMAIN-CONTAINING PROTEIN"/>
    <property type="match status" value="1"/>
</dbReference>
<dbReference type="SUPFAM" id="SSF51735">
    <property type="entry name" value="NAD(P)-binding Rossmann-fold domains"/>
    <property type="match status" value="1"/>
</dbReference>
<feature type="domain" description="D-isomer specific 2-hydroxyacid dehydrogenase catalytic" evidence="3">
    <location>
        <begin position="35"/>
        <end position="300"/>
    </location>
</feature>
<sequence length="306" mass="33836">MSVLVAITGRDNTKLMTKLQERLPNTLIEQWPDCKNAHDVDFVLAWKAPESMWPQLPNLKAVSSFGAGVDSIDLTLLDESVEVVRIVDNQLAEDMAEYVLTHVLAQKLRLKEYYIKQTQQTWKPKRAHSNKHVGILGFGELGKACAQKLINNGFKVSAWAQSNKSATNVEIFYGEEGLNCMLPEVDYLVCLLPLTQATTGIINHSMLAKLPSHAVVINVARGAHVVEQDLLSALNNDSLRAATLDVFDQEPLASNHPYWGSPKITLTPHCAAISDLNSVIDQIADNIERLNKGLALNNSVDRTKGY</sequence>
<protein>
    <recommendedName>
        <fullName evidence="6">D-isomer specific 2-hydroxyacid dehydrogenase NAD-binding domain-containing protein</fullName>
    </recommendedName>
</protein>
<evidence type="ECO:0000313" key="5">
    <source>
        <dbReference type="EMBL" id="KKN71993.1"/>
    </source>
</evidence>
<dbReference type="InterPro" id="IPR006140">
    <property type="entry name" value="D-isomer_DH_NAD-bd"/>
</dbReference>
<evidence type="ECO:0000256" key="1">
    <source>
        <dbReference type="ARBA" id="ARBA00023002"/>
    </source>
</evidence>
<comment type="caution">
    <text evidence="5">The sequence shown here is derived from an EMBL/GenBank/DDBJ whole genome shotgun (WGS) entry which is preliminary data.</text>
</comment>
<name>A0A0F9W1R0_9ZZZZ</name>
<dbReference type="GO" id="GO:0016616">
    <property type="term" value="F:oxidoreductase activity, acting on the CH-OH group of donors, NAD or NADP as acceptor"/>
    <property type="evidence" value="ECO:0007669"/>
    <property type="project" value="InterPro"/>
</dbReference>
<dbReference type="InterPro" id="IPR036291">
    <property type="entry name" value="NAD(P)-bd_dom_sf"/>
</dbReference>
<dbReference type="InterPro" id="IPR006139">
    <property type="entry name" value="D-isomer_2_OHA_DH_cat_dom"/>
</dbReference>
<dbReference type="Pfam" id="PF02826">
    <property type="entry name" value="2-Hacid_dh_C"/>
    <property type="match status" value="1"/>
</dbReference>
<feature type="domain" description="D-isomer specific 2-hydroxyacid dehydrogenase NAD-binding" evidence="4">
    <location>
        <begin position="102"/>
        <end position="271"/>
    </location>
</feature>
<proteinExistence type="predicted"/>
<keyword evidence="2" id="KW-0520">NAD</keyword>
<accession>A0A0F9W1R0</accession>
<dbReference type="GO" id="GO:0051287">
    <property type="term" value="F:NAD binding"/>
    <property type="evidence" value="ECO:0007669"/>
    <property type="project" value="InterPro"/>
</dbReference>
<evidence type="ECO:0008006" key="6">
    <source>
        <dbReference type="Google" id="ProtNLM"/>
    </source>
</evidence>
<dbReference type="Pfam" id="PF00389">
    <property type="entry name" value="2-Hacid_dh"/>
    <property type="match status" value="1"/>
</dbReference>
<evidence type="ECO:0000259" key="4">
    <source>
        <dbReference type="Pfam" id="PF02826"/>
    </source>
</evidence>
<gene>
    <name evidence="5" type="ORF">LCGC14_0415380</name>
</gene>
<keyword evidence="1" id="KW-0560">Oxidoreductase</keyword>
<dbReference type="EMBL" id="LAZR01000372">
    <property type="protein sequence ID" value="KKN71993.1"/>
    <property type="molecule type" value="Genomic_DNA"/>
</dbReference>
<evidence type="ECO:0000259" key="3">
    <source>
        <dbReference type="Pfam" id="PF00389"/>
    </source>
</evidence>
<dbReference type="Gene3D" id="3.40.50.720">
    <property type="entry name" value="NAD(P)-binding Rossmann-like Domain"/>
    <property type="match status" value="2"/>
</dbReference>
<reference evidence="5" key="1">
    <citation type="journal article" date="2015" name="Nature">
        <title>Complex archaea that bridge the gap between prokaryotes and eukaryotes.</title>
        <authorList>
            <person name="Spang A."/>
            <person name="Saw J.H."/>
            <person name="Jorgensen S.L."/>
            <person name="Zaremba-Niedzwiedzka K."/>
            <person name="Martijn J."/>
            <person name="Lind A.E."/>
            <person name="van Eijk R."/>
            <person name="Schleper C."/>
            <person name="Guy L."/>
            <person name="Ettema T.J."/>
        </authorList>
    </citation>
    <scope>NUCLEOTIDE SEQUENCE</scope>
</reference>
<dbReference type="PANTHER" id="PTHR43333">
    <property type="entry name" value="2-HACID_DH_C DOMAIN-CONTAINING PROTEIN"/>
    <property type="match status" value="1"/>
</dbReference>
<dbReference type="SUPFAM" id="SSF52283">
    <property type="entry name" value="Formate/glycerate dehydrogenase catalytic domain-like"/>
    <property type="match status" value="1"/>
</dbReference>
<dbReference type="AlphaFoldDB" id="A0A0F9W1R0"/>
<dbReference type="CDD" id="cd12164">
    <property type="entry name" value="GDH_like_2"/>
    <property type="match status" value="1"/>
</dbReference>
<evidence type="ECO:0000256" key="2">
    <source>
        <dbReference type="ARBA" id="ARBA00023027"/>
    </source>
</evidence>
<organism evidence="5">
    <name type="scientific">marine sediment metagenome</name>
    <dbReference type="NCBI Taxonomy" id="412755"/>
    <lineage>
        <taxon>unclassified sequences</taxon>
        <taxon>metagenomes</taxon>
        <taxon>ecological metagenomes</taxon>
    </lineage>
</organism>